<geneLocation type="mitochondrion" evidence="6"/>
<dbReference type="EMBL" id="AP014626">
    <property type="protein sequence ID" value="BAS19173.1"/>
    <property type="molecule type" value="Genomic_DNA"/>
</dbReference>
<gene>
    <name evidence="6" type="primary">rpl6</name>
</gene>
<dbReference type="InterPro" id="IPR002358">
    <property type="entry name" value="Ribosomal_uL6_CS"/>
</dbReference>
<dbReference type="GO" id="GO:0005840">
    <property type="term" value="C:ribosome"/>
    <property type="evidence" value="ECO:0007669"/>
    <property type="project" value="UniProtKB-KW"/>
</dbReference>
<accession>A0A0K2RWH8</accession>
<name>A0A0K2RWH8_9STRA</name>
<dbReference type="InterPro" id="IPR036789">
    <property type="entry name" value="Ribosomal_uL6-like_a/b-dom_sf"/>
</dbReference>
<dbReference type="RefSeq" id="YP_009163719.1">
    <property type="nucleotide sequence ID" value="NC_027747.1"/>
</dbReference>
<dbReference type="PANTHER" id="PTHR11655:SF14">
    <property type="entry name" value="LARGE RIBOSOMAL SUBUNIT PROTEIN UL6M"/>
    <property type="match status" value="1"/>
</dbReference>
<comment type="similarity">
    <text evidence="1 4">Belongs to the universal ribosomal protein uL6 family.</text>
</comment>
<evidence type="ECO:0000256" key="2">
    <source>
        <dbReference type="ARBA" id="ARBA00022980"/>
    </source>
</evidence>
<dbReference type="GO" id="GO:1990904">
    <property type="term" value="C:ribonucleoprotein complex"/>
    <property type="evidence" value="ECO:0007669"/>
    <property type="project" value="UniProtKB-KW"/>
</dbReference>
<sequence length="183" mass="20034">MSNLAKQEIKIPKNISVNFSKNILICKGPLGSKSILTKVTVIINKNSLLVTSNLLSDVFGKKDSFEAKSLQGTTASLIKQAFIGLTSGFRQRLQLVGVGYRANLTSDGLELKVGYSHTCLIEIPLELKVFCLKPTLISISGTDKQEVGNFAALVRSYKVPEPYKGKGILYQDEKIVLKEGKRS</sequence>
<organism evidence="6">
    <name type="scientific">Triparma laevis</name>
    <dbReference type="NCBI Taxonomy" id="1534972"/>
    <lineage>
        <taxon>Eukaryota</taxon>
        <taxon>Sar</taxon>
        <taxon>Stramenopiles</taxon>
        <taxon>Ochrophyta</taxon>
        <taxon>Bolidophyceae</taxon>
        <taxon>Parmales</taxon>
        <taxon>Triparmaceae</taxon>
        <taxon>Triparma</taxon>
    </lineage>
</organism>
<reference evidence="6" key="1">
    <citation type="journal article" date="2016" name="Curr. Genet.">
        <title>Sequencing and analysis of the complete organellar genomes of Parmales, a closely related group to Bacillariophyta (diatoms).</title>
        <authorList>
            <person name="Tajima N."/>
            <person name="Saitoh K."/>
            <person name="Sato S."/>
            <person name="Maruyama F."/>
            <person name="Ichinomiya M."/>
            <person name="Yoshikawa S."/>
            <person name="Kurokawa K."/>
            <person name="Ohta H."/>
            <person name="Tabata S."/>
            <person name="Kuwata A."/>
            <person name="Sato N."/>
        </authorList>
    </citation>
    <scope>NUCLEOTIDE SEQUENCE</scope>
</reference>
<evidence type="ECO:0000256" key="4">
    <source>
        <dbReference type="RuleBase" id="RU003869"/>
    </source>
</evidence>
<evidence type="ECO:0000313" key="6">
    <source>
        <dbReference type="EMBL" id="BAS19173.1"/>
    </source>
</evidence>
<evidence type="ECO:0000256" key="3">
    <source>
        <dbReference type="ARBA" id="ARBA00023274"/>
    </source>
</evidence>
<keyword evidence="2 4" id="KW-0689">Ribosomal protein</keyword>
<dbReference type="PRINTS" id="PR00059">
    <property type="entry name" value="RIBOSOMALL6"/>
</dbReference>
<dbReference type="Gene3D" id="3.90.930.12">
    <property type="entry name" value="Ribosomal protein L6, alpha-beta domain"/>
    <property type="match status" value="2"/>
</dbReference>
<dbReference type="PROSITE" id="PS00525">
    <property type="entry name" value="RIBOSOMAL_L6_1"/>
    <property type="match status" value="1"/>
</dbReference>
<dbReference type="GO" id="GO:0002181">
    <property type="term" value="P:cytoplasmic translation"/>
    <property type="evidence" value="ECO:0007669"/>
    <property type="project" value="TreeGrafter"/>
</dbReference>
<dbReference type="InterPro" id="IPR020040">
    <property type="entry name" value="Ribosomal_uL6_a/b-dom"/>
</dbReference>
<evidence type="ECO:0000259" key="5">
    <source>
        <dbReference type="Pfam" id="PF00347"/>
    </source>
</evidence>
<dbReference type="InterPro" id="IPR019906">
    <property type="entry name" value="Ribosomal_uL6_bac-type"/>
</dbReference>
<dbReference type="Pfam" id="PF00347">
    <property type="entry name" value="Ribosomal_L6"/>
    <property type="match status" value="1"/>
</dbReference>
<dbReference type="InterPro" id="IPR000702">
    <property type="entry name" value="Ribosomal_uL6-like"/>
</dbReference>
<protein>
    <submittedName>
        <fullName evidence="6">Ribosomal protein L6</fullName>
    </submittedName>
</protein>
<dbReference type="SUPFAM" id="SSF56053">
    <property type="entry name" value="Ribosomal protein L6"/>
    <property type="match status" value="2"/>
</dbReference>
<keyword evidence="6" id="KW-0496">Mitochondrion</keyword>
<dbReference type="GeneID" id="25398379"/>
<dbReference type="AlphaFoldDB" id="A0A0K2RWH8"/>
<dbReference type="GO" id="GO:0003735">
    <property type="term" value="F:structural constituent of ribosome"/>
    <property type="evidence" value="ECO:0007669"/>
    <property type="project" value="InterPro"/>
</dbReference>
<evidence type="ECO:0000256" key="1">
    <source>
        <dbReference type="ARBA" id="ARBA00009356"/>
    </source>
</evidence>
<proteinExistence type="inferred from homology"/>
<dbReference type="PIRSF" id="PIRSF002162">
    <property type="entry name" value="Ribosomal_L6"/>
    <property type="match status" value="1"/>
</dbReference>
<keyword evidence="3 4" id="KW-0687">Ribonucleoprotein</keyword>
<dbReference type="PANTHER" id="PTHR11655">
    <property type="entry name" value="60S/50S RIBOSOMAL PROTEIN L6/L9"/>
    <property type="match status" value="1"/>
</dbReference>
<feature type="domain" description="Large ribosomal subunit protein uL6 alpha-beta" evidence="5">
    <location>
        <begin position="96"/>
        <end position="170"/>
    </location>
</feature>
<dbReference type="GO" id="GO:0019843">
    <property type="term" value="F:rRNA binding"/>
    <property type="evidence" value="ECO:0007669"/>
    <property type="project" value="InterPro"/>
</dbReference>